<dbReference type="OrthoDB" id="2559662at2759"/>
<dbReference type="AlphaFoldDB" id="A0A165MTX2"/>
<sequence>MQEVLLHAYLAYRLNRTFVYYNYTWRDNGSQYTLYNGKPIPSQIPLSVLLQGPVLGAPSMTDPSAPHPFAVSEVYYRSVCPEDQRVYVRMEQVLSTMGRSASAGDVVDKWIEVYADFPDRCVQVPRDAYHNIDYYIFGSADRLLDVWPVFAKSPVIREFAWSPLVELAFDQNRETFAPTDRYVTPLGIQHTTLSVYNEHSLRYASIPGLLVVHVRRGDFDEHCKKLASWASPILGFNSFPSMPDTFLFPAGTTEGERVALQRPHCYPSIAEIVQRVGDVRAGEEGLTDVYFMTNGPEDWVDELKAAVQKTGGWRSVGSSRDLVLNWEQTFVKQAVDMLIGQRAQVFVGNGWSSLSGLVNMLRVANGVAVAKNRLL</sequence>
<dbReference type="STRING" id="1314783.A0A165MTX2"/>
<organism evidence="1 2">
    <name type="scientific">Daedalea quercina L-15889</name>
    <dbReference type="NCBI Taxonomy" id="1314783"/>
    <lineage>
        <taxon>Eukaryota</taxon>
        <taxon>Fungi</taxon>
        <taxon>Dikarya</taxon>
        <taxon>Basidiomycota</taxon>
        <taxon>Agaricomycotina</taxon>
        <taxon>Agaricomycetes</taxon>
        <taxon>Polyporales</taxon>
        <taxon>Fomitopsis</taxon>
    </lineage>
</organism>
<dbReference type="Gene3D" id="3.40.50.11350">
    <property type="match status" value="1"/>
</dbReference>
<name>A0A165MTX2_9APHY</name>
<proteinExistence type="predicted"/>
<reference evidence="1 2" key="1">
    <citation type="journal article" date="2016" name="Mol. Biol. Evol.">
        <title>Comparative Genomics of Early-Diverging Mushroom-Forming Fungi Provides Insights into the Origins of Lignocellulose Decay Capabilities.</title>
        <authorList>
            <person name="Nagy L.G."/>
            <person name="Riley R."/>
            <person name="Tritt A."/>
            <person name="Adam C."/>
            <person name="Daum C."/>
            <person name="Floudas D."/>
            <person name="Sun H."/>
            <person name="Yadav J.S."/>
            <person name="Pangilinan J."/>
            <person name="Larsson K.H."/>
            <person name="Matsuura K."/>
            <person name="Barry K."/>
            <person name="Labutti K."/>
            <person name="Kuo R."/>
            <person name="Ohm R.A."/>
            <person name="Bhattacharya S.S."/>
            <person name="Shirouzu T."/>
            <person name="Yoshinaga Y."/>
            <person name="Martin F.M."/>
            <person name="Grigoriev I.V."/>
            <person name="Hibbett D.S."/>
        </authorList>
    </citation>
    <scope>NUCLEOTIDE SEQUENCE [LARGE SCALE GENOMIC DNA]</scope>
    <source>
        <strain evidence="1 2">L-15889</strain>
    </source>
</reference>
<evidence type="ECO:0000313" key="2">
    <source>
        <dbReference type="Proteomes" id="UP000076727"/>
    </source>
</evidence>
<keyword evidence="2" id="KW-1185">Reference proteome</keyword>
<gene>
    <name evidence="1" type="ORF">DAEQUDRAFT_730613</name>
</gene>
<dbReference type="EMBL" id="KV429094">
    <property type="protein sequence ID" value="KZT66116.1"/>
    <property type="molecule type" value="Genomic_DNA"/>
</dbReference>
<dbReference type="CDD" id="cd11296">
    <property type="entry name" value="O-FucT_like"/>
    <property type="match status" value="1"/>
</dbReference>
<protein>
    <submittedName>
        <fullName evidence="1">Uncharacterized protein</fullName>
    </submittedName>
</protein>
<dbReference type="Proteomes" id="UP000076727">
    <property type="component" value="Unassembled WGS sequence"/>
</dbReference>
<accession>A0A165MTX2</accession>
<evidence type="ECO:0000313" key="1">
    <source>
        <dbReference type="EMBL" id="KZT66116.1"/>
    </source>
</evidence>